<evidence type="ECO:0000256" key="3">
    <source>
        <dbReference type="ARBA" id="ARBA00022692"/>
    </source>
</evidence>
<dbReference type="CDD" id="cd06581">
    <property type="entry name" value="TM_PBP1_LivM_like"/>
    <property type="match status" value="1"/>
</dbReference>
<feature type="transmembrane region" description="Helical" evidence="6">
    <location>
        <begin position="45"/>
        <end position="63"/>
    </location>
</feature>
<organism evidence="7 8">
    <name type="scientific">Pseudoflavonifractor hominis</name>
    <dbReference type="NCBI Taxonomy" id="2763059"/>
    <lineage>
        <taxon>Bacteria</taxon>
        <taxon>Bacillati</taxon>
        <taxon>Bacillota</taxon>
        <taxon>Clostridia</taxon>
        <taxon>Eubacteriales</taxon>
        <taxon>Oscillospiraceae</taxon>
        <taxon>Pseudoflavonifractor</taxon>
    </lineage>
</organism>
<evidence type="ECO:0000313" key="8">
    <source>
        <dbReference type="Proteomes" id="UP000660021"/>
    </source>
</evidence>
<feature type="transmembrane region" description="Helical" evidence="6">
    <location>
        <begin position="75"/>
        <end position="95"/>
    </location>
</feature>
<keyword evidence="3 6" id="KW-0812">Transmembrane</keyword>
<sequence length="359" mass="37456">MKQLSARKNKRLLDNLITYGIVVIAFLVVQFIQAGGGLSSSLKGQLVPICCYVVMAVSLNLVVGVSGELSLGHAGFMSVGAFSGVVASVALQDLIPLGPARLFVCMLIGAVFAGIAGIIVGVPVLRLRGDYLAIVTLAFGEIIKNIINCLYIGVDGNGLHFSVTSEMALNLAEGGTAVIKGPMGATGYAKLATFTAGFLLVIVSLVVVLNLIHSRAGRAIMALRDNRIAAESVGIGATKYKLMAFVTSAVLAGAAGALYAMNYGSIAAKKFDFNTSILVLVFVVLGGMGNIRGSIIAAAVLTVLPEMLRAVGEYRMLIYAVVLILVMIATNNATIRQFFAEKLHGAQEDGKMSRKGAAK</sequence>
<evidence type="ECO:0000256" key="1">
    <source>
        <dbReference type="ARBA" id="ARBA00004651"/>
    </source>
</evidence>
<dbReference type="InterPro" id="IPR043428">
    <property type="entry name" value="LivM-like"/>
</dbReference>
<dbReference type="InterPro" id="IPR001851">
    <property type="entry name" value="ABC_transp_permease"/>
</dbReference>
<evidence type="ECO:0000256" key="4">
    <source>
        <dbReference type="ARBA" id="ARBA00022989"/>
    </source>
</evidence>
<comment type="subcellular location">
    <subcellularLocation>
        <location evidence="1">Cell membrane</location>
        <topology evidence="1">Multi-pass membrane protein</topology>
    </subcellularLocation>
</comment>
<name>A0ABR7HV37_9FIRM</name>
<comment type="caution">
    <text evidence="7">The sequence shown here is derived from an EMBL/GenBank/DDBJ whole genome shotgun (WGS) entry which is preliminary data.</text>
</comment>
<dbReference type="Proteomes" id="UP000660021">
    <property type="component" value="Unassembled WGS sequence"/>
</dbReference>
<dbReference type="RefSeq" id="WP_101691092.1">
    <property type="nucleotide sequence ID" value="NZ_JACOPR010000007.1"/>
</dbReference>
<feature type="transmembrane region" description="Helical" evidence="6">
    <location>
        <begin position="191"/>
        <end position="212"/>
    </location>
</feature>
<feature type="transmembrane region" description="Helical" evidence="6">
    <location>
        <begin position="273"/>
        <end position="304"/>
    </location>
</feature>
<keyword evidence="2" id="KW-1003">Cell membrane</keyword>
<evidence type="ECO:0000256" key="6">
    <source>
        <dbReference type="SAM" id="Phobius"/>
    </source>
</evidence>
<feature type="transmembrane region" description="Helical" evidence="6">
    <location>
        <begin position="101"/>
        <end position="125"/>
    </location>
</feature>
<dbReference type="PANTHER" id="PTHR30482">
    <property type="entry name" value="HIGH-AFFINITY BRANCHED-CHAIN AMINO ACID TRANSPORT SYSTEM PERMEASE"/>
    <property type="match status" value="1"/>
</dbReference>
<proteinExistence type="predicted"/>
<keyword evidence="8" id="KW-1185">Reference proteome</keyword>
<evidence type="ECO:0000313" key="7">
    <source>
        <dbReference type="EMBL" id="MBC5731398.1"/>
    </source>
</evidence>
<feature type="transmembrane region" description="Helical" evidence="6">
    <location>
        <begin position="12"/>
        <end position="33"/>
    </location>
</feature>
<dbReference type="Pfam" id="PF02653">
    <property type="entry name" value="BPD_transp_2"/>
    <property type="match status" value="1"/>
</dbReference>
<evidence type="ECO:0000256" key="5">
    <source>
        <dbReference type="ARBA" id="ARBA00023136"/>
    </source>
</evidence>
<evidence type="ECO:0000256" key="2">
    <source>
        <dbReference type="ARBA" id="ARBA00022475"/>
    </source>
</evidence>
<feature type="transmembrane region" description="Helical" evidence="6">
    <location>
        <begin position="242"/>
        <end position="261"/>
    </location>
</feature>
<gene>
    <name evidence="7" type="ORF">H8S34_11210</name>
</gene>
<dbReference type="PANTHER" id="PTHR30482:SF10">
    <property type="entry name" value="HIGH-AFFINITY BRANCHED-CHAIN AMINO ACID TRANSPORT PROTEIN BRAE"/>
    <property type="match status" value="1"/>
</dbReference>
<reference evidence="7 8" key="1">
    <citation type="submission" date="2020-08" db="EMBL/GenBank/DDBJ databases">
        <title>Genome public.</title>
        <authorList>
            <person name="Liu C."/>
            <person name="Sun Q."/>
        </authorList>
    </citation>
    <scope>NUCLEOTIDE SEQUENCE [LARGE SCALE GENOMIC DNA]</scope>
    <source>
        <strain evidence="7 8">New-38</strain>
    </source>
</reference>
<keyword evidence="5 6" id="KW-0472">Membrane</keyword>
<feature type="transmembrane region" description="Helical" evidence="6">
    <location>
        <begin position="316"/>
        <end position="335"/>
    </location>
</feature>
<protein>
    <submittedName>
        <fullName evidence="7">Branched-chain amino acid ABC transporter permease</fullName>
    </submittedName>
</protein>
<feature type="transmembrane region" description="Helical" evidence="6">
    <location>
        <begin position="132"/>
        <end position="154"/>
    </location>
</feature>
<accession>A0ABR7HV37</accession>
<dbReference type="EMBL" id="JACOPR010000007">
    <property type="protein sequence ID" value="MBC5731398.1"/>
    <property type="molecule type" value="Genomic_DNA"/>
</dbReference>
<keyword evidence="4 6" id="KW-1133">Transmembrane helix</keyword>